<proteinExistence type="predicted"/>
<gene>
    <name evidence="1" type="ORF">Vadar_011196</name>
</gene>
<evidence type="ECO:0000313" key="1">
    <source>
        <dbReference type="EMBL" id="KAH7840002.1"/>
    </source>
</evidence>
<dbReference type="Proteomes" id="UP000828048">
    <property type="component" value="Chromosome 10"/>
</dbReference>
<evidence type="ECO:0000313" key="2">
    <source>
        <dbReference type="Proteomes" id="UP000828048"/>
    </source>
</evidence>
<name>A0ACB7XHA0_9ERIC</name>
<comment type="caution">
    <text evidence="1">The sequence shown here is derived from an EMBL/GenBank/DDBJ whole genome shotgun (WGS) entry which is preliminary data.</text>
</comment>
<keyword evidence="2" id="KW-1185">Reference proteome</keyword>
<sequence length="639" mass="69734">MEMQQLLSMGFPEESAAQALAATGGKCAIKATEWILSHTQRKSPNDNSNNDYPNNLNPNNSNSPNSTTSPGSTPHFQPKLDRFFHFHSKTSSSTPSPSPPSPSPVQNEAPPKDSREENDGGESPPRKRLKQEIAAVQCPPPPLPPLHEPLSERMRPRTIDEVMGQDHLLGPTSFLRSAVDRNRLPSVIFWGPPGTGKTSIARAIVCSCPSPSYRLVSLSAVTSGVKDVRDAVEEARKLMKGVMKEKKKRTVLFVDEVHRFNKSQQDSFLPVIEDGSVVFIGATTENPSFHLITPLLSRCKVLTLNQLSPEHVSALLKRAVDDTDRGLARSVEGIQRIEVDDDAMDSISSHCDGDARVALNALEIAATAAAARAAALGGVVRVTGDDAKEALQCKHLAYDKAGEEHYNLISALHKSMRGSDADAAIYWLARMLQGGEEPLYIARRLIRFASEDVGLADLSALVQAVACYQACHFLGMPECNVNLAQCVSYLALAPKSVSVYRAIEAAQKAVRESVGQNEGVPLHLRNAPTTLMKQLGYGKGYIYPPDLENPSLSVQSYLPPSLQVFLEAFMFCPWSWVIVYFEAPRIITMRNEKEDQTAVVHRNGIDAMAAVIARDHNAIAVDGRELSSENVLFSSGRTL</sequence>
<accession>A0ACB7XHA0</accession>
<dbReference type="EMBL" id="CM037160">
    <property type="protein sequence ID" value="KAH7840002.1"/>
    <property type="molecule type" value="Genomic_DNA"/>
</dbReference>
<protein>
    <submittedName>
        <fullName evidence="1">Uncharacterized protein</fullName>
    </submittedName>
</protein>
<organism evidence="1 2">
    <name type="scientific">Vaccinium darrowii</name>
    <dbReference type="NCBI Taxonomy" id="229202"/>
    <lineage>
        <taxon>Eukaryota</taxon>
        <taxon>Viridiplantae</taxon>
        <taxon>Streptophyta</taxon>
        <taxon>Embryophyta</taxon>
        <taxon>Tracheophyta</taxon>
        <taxon>Spermatophyta</taxon>
        <taxon>Magnoliopsida</taxon>
        <taxon>eudicotyledons</taxon>
        <taxon>Gunneridae</taxon>
        <taxon>Pentapetalae</taxon>
        <taxon>asterids</taxon>
        <taxon>Ericales</taxon>
        <taxon>Ericaceae</taxon>
        <taxon>Vaccinioideae</taxon>
        <taxon>Vaccinieae</taxon>
        <taxon>Vaccinium</taxon>
    </lineage>
</organism>
<reference evidence="1 2" key="1">
    <citation type="journal article" date="2021" name="Hortic Res">
        <title>High-quality reference genome and annotation aids understanding of berry development for evergreen blueberry (Vaccinium darrowii).</title>
        <authorList>
            <person name="Yu J."/>
            <person name="Hulse-Kemp A.M."/>
            <person name="Babiker E."/>
            <person name="Staton M."/>
        </authorList>
    </citation>
    <scope>NUCLEOTIDE SEQUENCE [LARGE SCALE GENOMIC DNA]</scope>
    <source>
        <strain evidence="2">cv. NJ 8807/NJ 8810</strain>
        <tissue evidence="1">Young leaf</tissue>
    </source>
</reference>